<dbReference type="RefSeq" id="WP_306736738.1">
    <property type="nucleotide sequence ID" value="NZ_JANHAX010000005.1"/>
</dbReference>
<reference evidence="1" key="2">
    <citation type="submission" date="2023-02" db="EMBL/GenBank/DDBJ databases">
        <title>'Rhodoalgimonas zhirmunskyi' gen. nov., isolated from a red alga.</title>
        <authorList>
            <person name="Nedashkovskaya O.I."/>
            <person name="Otstavnykh N.Y."/>
            <person name="Bystritskaya E.P."/>
            <person name="Balabanova L.A."/>
            <person name="Isaeva M.P."/>
        </authorList>
    </citation>
    <scope>NUCLEOTIDE SEQUENCE</scope>
    <source>
        <strain evidence="1">KCTC 52189</strain>
    </source>
</reference>
<dbReference type="Proteomes" id="UP001226762">
    <property type="component" value="Unassembled WGS sequence"/>
</dbReference>
<reference evidence="1" key="1">
    <citation type="submission" date="2022-07" db="EMBL/GenBank/DDBJ databases">
        <authorList>
            <person name="Otstavnykh N."/>
            <person name="Isaeva M."/>
            <person name="Bystritskaya E."/>
        </authorList>
    </citation>
    <scope>NUCLEOTIDE SEQUENCE</scope>
    <source>
        <strain evidence="1">KCTC 52189</strain>
    </source>
</reference>
<keyword evidence="2" id="KW-1185">Reference proteome</keyword>
<sequence length="119" mass="13032">MRAKQITILTLVASLLASCGAVDRLRPKKGLYFDGHQFRARAQQVGEEREDFAVTVARASQSAEGAREAGRHAAVTYCIEQFGRSEIDWATGQGPDDEGLASRIVDDKLTFTGRCKGWS</sequence>
<evidence type="ECO:0000313" key="2">
    <source>
        <dbReference type="Proteomes" id="UP001226762"/>
    </source>
</evidence>
<dbReference type="EMBL" id="JANHAX010000005">
    <property type="protein sequence ID" value="MDQ2091449.1"/>
    <property type="molecule type" value="Genomic_DNA"/>
</dbReference>
<evidence type="ECO:0000313" key="1">
    <source>
        <dbReference type="EMBL" id="MDQ2091449.1"/>
    </source>
</evidence>
<dbReference type="AlphaFoldDB" id="A0AAE3WEY1"/>
<dbReference type="PROSITE" id="PS51257">
    <property type="entry name" value="PROKAR_LIPOPROTEIN"/>
    <property type="match status" value="1"/>
</dbReference>
<name>A0AAE3WEY1_9RHOB</name>
<evidence type="ECO:0008006" key="3">
    <source>
        <dbReference type="Google" id="ProtNLM"/>
    </source>
</evidence>
<accession>A0AAE3WEY1</accession>
<protein>
    <recommendedName>
        <fullName evidence="3">Lipoprotein</fullName>
    </recommendedName>
</protein>
<comment type="caution">
    <text evidence="1">The sequence shown here is derived from an EMBL/GenBank/DDBJ whole genome shotgun (WGS) entry which is preliminary data.</text>
</comment>
<proteinExistence type="predicted"/>
<organism evidence="1 2">
    <name type="scientific">Marimonas arenosa</name>
    <dbReference type="NCBI Taxonomy" id="1795305"/>
    <lineage>
        <taxon>Bacteria</taxon>
        <taxon>Pseudomonadati</taxon>
        <taxon>Pseudomonadota</taxon>
        <taxon>Alphaproteobacteria</taxon>
        <taxon>Rhodobacterales</taxon>
        <taxon>Paracoccaceae</taxon>
        <taxon>Marimonas</taxon>
    </lineage>
</organism>
<gene>
    <name evidence="1" type="ORF">NO357_16230</name>
</gene>